<dbReference type="PANTHER" id="PTHR46884">
    <property type="entry name" value="COLLECTRIN"/>
    <property type="match status" value="1"/>
</dbReference>
<dbReference type="GO" id="GO:0005886">
    <property type="term" value="C:plasma membrane"/>
    <property type="evidence" value="ECO:0007669"/>
    <property type="project" value="UniProtKB-SubCell"/>
</dbReference>
<evidence type="ECO:0000256" key="11">
    <source>
        <dbReference type="SAM" id="SignalP"/>
    </source>
</evidence>
<evidence type="ECO:0000256" key="9">
    <source>
        <dbReference type="SAM" id="MobiDB-lite"/>
    </source>
</evidence>
<feature type="chain" id="PRO_5019166097" description="Collectrin-like domain-containing protein" evidence="11">
    <location>
        <begin position="23"/>
        <end position="230"/>
    </location>
</feature>
<feature type="compositionally biased region" description="Basic and acidic residues" evidence="9">
    <location>
        <begin position="213"/>
        <end position="230"/>
    </location>
</feature>
<feature type="transmembrane region" description="Helical" evidence="10">
    <location>
        <begin position="150"/>
        <end position="174"/>
    </location>
</feature>
<dbReference type="OrthoDB" id="9899436at2759"/>
<keyword evidence="6 10" id="KW-1133">Transmembrane helix</keyword>
<evidence type="ECO:0000256" key="10">
    <source>
        <dbReference type="SAM" id="Phobius"/>
    </source>
</evidence>
<feature type="domain" description="Collectrin-like" evidence="12">
    <location>
        <begin position="31"/>
        <end position="230"/>
    </location>
</feature>
<feature type="region of interest" description="Disordered" evidence="9">
    <location>
        <begin position="182"/>
        <end position="230"/>
    </location>
</feature>
<keyword evidence="4 10" id="KW-0812">Transmembrane</keyword>
<keyword evidence="8" id="KW-0325">Glycoprotein</keyword>
<dbReference type="PROSITE" id="PS52010">
    <property type="entry name" value="COLLECTRIN_LIKE"/>
    <property type="match status" value="1"/>
</dbReference>
<keyword evidence="3" id="KW-0597">Phosphoprotein</keyword>
<proteinExistence type="predicted"/>
<evidence type="ECO:0000313" key="14">
    <source>
        <dbReference type="Proteomes" id="UP000288216"/>
    </source>
</evidence>
<feature type="signal peptide" evidence="11">
    <location>
        <begin position="1"/>
        <end position="22"/>
    </location>
</feature>
<dbReference type="GO" id="GO:0051957">
    <property type="term" value="P:positive regulation of amino acid transport"/>
    <property type="evidence" value="ECO:0007669"/>
    <property type="project" value="TreeGrafter"/>
</dbReference>
<comment type="caution">
    <text evidence="13">The sequence shown here is derived from an EMBL/GenBank/DDBJ whole genome shotgun (WGS) entry which is preliminary data.</text>
</comment>
<dbReference type="STRING" id="75743.A0A401PRD5"/>
<protein>
    <recommendedName>
        <fullName evidence="12">Collectrin-like domain-containing protein</fullName>
    </recommendedName>
</protein>
<keyword evidence="5 11" id="KW-0732">Signal</keyword>
<dbReference type="OMA" id="KFENMAT"/>
<gene>
    <name evidence="13" type="ORF">scyTo_0017372</name>
</gene>
<dbReference type="AlphaFoldDB" id="A0A401PRD5"/>
<keyword evidence="7 10" id="KW-0472">Membrane</keyword>
<evidence type="ECO:0000313" key="13">
    <source>
        <dbReference type="EMBL" id="GCB75671.1"/>
    </source>
</evidence>
<evidence type="ECO:0000256" key="2">
    <source>
        <dbReference type="ARBA" id="ARBA00022475"/>
    </source>
</evidence>
<sequence length="230" mass="25730">MSFGILLLAFNLFLATEWGATAVSHFCFKGSPYAHKVRISLNAALGDQAYVWDECEQFYFQATVAYGMRKSMNKPFNVSDVHICAETKRISFYFVVTNSSDLSKPLPKTAVEEAIRMVRPRFNNAFSLDDRTLEFLGIEPTLAPHSEPSVMVWLIVFGVIMGLIVVGLIAITIIGHRDKIKKTRASKERDEENEDKSLSGIENGISCNTLDGTEGHKNEALYPDDKLTQL</sequence>
<dbReference type="Pfam" id="PF16959">
    <property type="entry name" value="Collectrin"/>
    <property type="match status" value="1"/>
</dbReference>
<dbReference type="PANTHER" id="PTHR46884:SF1">
    <property type="entry name" value="COLLECTRIN"/>
    <property type="match status" value="1"/>
</dbReference>
<dbReference type="Proteomes" id="UP000288216">
    <property type="component" value="Unassembled WGS sequence"/>
</dbReference>
<reference evidence="13 14" key="1">
    <citation type="journal article" date="2018" name="Nat. Ecol. Evol.">
        <title>Shark genomes provide insights into elasmobranch evolution and the origin of vertebrates.</title>
        <authorList>
            <person name="Hara Y"/>
            <person name="Yamaguchi K"/>
            <person name="Onimaru K"/>
            <person name="Kadota M"/>
            <person name="Koyanagi M"/>
            <person name="Keeley SD"/>
            <person name="Tatsumi K"/>
            <person name="Tanaka K"/>
            <person name="Motone F"/>
            <person name="Kageyama Y"/>
            <person name="Nozu R"/>
            <person name="Adachi N"/>
            <person name="Nishimura O"/>
            <person name="Nakagawa R"/>
            <person name="Tanegashima C"/>
            <person name="Kiyatake I"/>
            <person name="Matsumoto R"/>
            <person name="Murakumo K"/>
            <person name="Nishida K"/>
            <person name="Terakita A"/>
            <person name="Kuratani S"/>
            <person name="Sato K"/>
            <person name="Hyodo S Kuraku.S."/>
        </authorList>
    </citation>
    <scope>NUCLEOTIDE SEQUENCE [LARGE SCALE GENOMIC DNA]</scope>
</reference>
<accession>A0A401PRD5</accession>
<evidence type="ECO:0000256" key="1">
    <source>
        <dbReference type="ARBA" id="ARBA00004251"/>
    </source>
</evidence>
<evidence type="ECO:0000256" key="6">
    <source>
        <dbReference type="ARBA" id="ARBA00022989"/>
    </source>
</evidence>
<keyword evidence="2" id="KW-1003">Cell membrane</keyword>
<keyword evidence="14" id="KW-1185">Reference proteome</keyword>
<dbReference type="GO" id="GO:0070062">
    <property type="term" value="C:extracellular exosome"/>
    <property type="evidence" value="ECO:0007669"/>
    <property type="project" value="TreeGrafter"/>
</dbReference>
<evidence type="ECO:0000256" key="7">
    <source>
        <dbReference type="ARBA" id="ARBA00023136"/>
    </source>
</evidence>
<evidence type="ECO:0000256" key="3">
    <source>
        <dbReference type="ARBA" id="ARBA00022553"/>
    </source>
</evidence>
<organism evidence="13 14">
    <name type="scientific">Scyliorhinus torazame</name>
    <name type="common">Cloudy catshark</name>
    <name type="synonym">Catulus torazame</name>
    <dbReference type="NCBI Taxonomy" id="75743"/>
    <lineage>
        <taxon>Eukaryota</taxon>
        <taxon>Metazoa</taxon>
        <taxon>Chordata</taxon>
        <taxon>Craniata</taxon>
        <taxon>Vertebrata</taxon>
        <taxon>Chondrichthyes</taxon>
        <taxon>Elasmobranchii</taxon>
        <taxon>Galeomorphii</taxon>
        <taxon>Galeoidea</taxon>
        <taxon>Carcharhiniformes</taxon>
        <taxon>Scyliorhinidae</taxon>
        <taxon>Scyliorhinus</taxon>
    </lineage>
</organism>
<evidence type="ECO:0000256" key="8">
    <source>
        <dbReference type="ARBA" id="ARBA00023180"/>
    </source>
</evidence>
<evidence type="ECO:0000256" key="5">
    <source>
        <dbReference type="ARBA" id="ARBA00022729"/>
    </source>
</evidence>
<evidence type="ECO:0000259" key="12">
    <source>
        <dbReference type="PROSITE" id="PS52010"/>
    </source>
</evidence>
<dbReference type="InterPro" id="IPR031588">
    <property type="entry name" value="Collectrin_dom"/>
</dbReference>
<dbReference type="EMBL" id="BFAA01011232">
    <property type="protein sequence ID" value="GCB75671.1"/>
    <property type="molecule type" value="Genomic_DNA"/>
</dbReference>
<evidence type="ECO:0000256" key="4">
    <source>
        <dbReference type="ARBA" id="ARBA00022692"/>
    </source>
</evidence>
<dbReference type="InterPro" id="IPR042944">
    <property type="entry name" value="Collectrin"/>
</dbReference>
<name>A0A401PRD5_SCYTO</name>
<comment type="subcellular location">
    <subcellularLocation>
        <location evidence="1">Cell membrane</location>
        <topology evidence="1">Single-pass type I membrane protein</topology>
    </subcellularLocation>
</comment>